<dbReference type="GO" id="GO:0042597">
    <property type="term" value="C:periplasmic space"/>
    <property type="evidence" value="ECO:0007669"/>
    <property type="project" value="UniProtKB-SubCell"/>
</dbReference>
<dbReference type="InterPro" id="IPR038404">
    <property type="entry name" value="TRAP_DctP_sf"/>
</dbReference>
<protein>
    <submittedName>
        <fullName evidence="5">C4-dicarboxylate ABC transporter substrate-binding protein</fullName>
    </submittedName>
</protein>
<dbReference type="CDD" id="cd13665">
    <property type="entry name" value="PBP2_TRAP_Dctp3_4"/>
    <property type="match status" value="1"/>
</dbReference>
<dbReference type="NCBIfam" id="NF037995">
    <property type="entry name" value="TRAP_S1"/>
    <property type="match status" value="1"/>
</dbReference>
<dbReference type="RefSeq" id="WP_119898233.1">
    <property type="nucleotide sequence ID" value="NZ_QNRC01000028.1"/>
</dbReference>
<dbReference type="AlphaFoldDB" id="A0A419A6G6"/>
<keyword evidence="6" id="KW-1185">Reference proteome</keyword>
<evidence type="ECO:0000256" key="3">
    <source>
        <dbReference type="ARBA" id="ARBA00022764"/>
    </source>
</evidence>
<dbReference type="Gene3D" id="3.40.190.170">
    <property type="entry name" value="Bacterial extracellular solute-binding protein, family 7"/>
    <property type="match status" value="1"/>
</dbReference>
<comment type="caution">
    <text evidence="5">The sequence shown here is derived from an EMBL/GenBank/DDBJ whole genome shotgun (WGS) entry which is preliminary data.</text>
</comment>
<comment type="subcellular location">
    <subcellularLocation>
        <location evidence="1">Periplasm</location>
    </subcellularLocation>
</comment>
<gene>
    <name evidence="5" type="ORF">D3P05_11055</name>
</gene>
<dbReference type="Pfam" id="PF03480">
    <property type="entry name" value="DctP"/>
    <property type="match status" value="1"/>
</dbReference>
<dbReference type="EMBL" id="QZEW01000040">
    <property type="protein sequence ID" value="RJL14835.1"/>
    <property type="molecule type" value="Genomic_DNA"/>
</dbReference>
<dbReference type="InterPro" id="IPR018389">
    <property type="entry name" value="DctP_fam"/>
</dbReference>
<keyword evidence="3" id="KW-0574">Periplasm</keyword>
<sequence length="331" mass="35611">MFRKILAASAAIIALAAPLAGQAREMRVSSFEPPQGFYSAKVLQAWIDEINPKLTGTSFRLYAGSILGAPPAQPELVKAGVADVALIVPTYTPGLFPLSGVVEVPGLVETSADGTAILNALSEQGVLDDEYRDYKVLALFSTPGYRFLMTGDGVSQPDQLRGLKMRTPSPFGSEILAMLGASGVSIPAPQVYENLERHVVSGAVWVMDAYRTFRLDEVAPAVTSLRFTASPMAILMNRAAYESLPEEDRRVLDEMAGRKMAEWVADIVDATDAEIESDFRNAGKVKFIDLEEPSVAAWHTALAPAAEKWVAGQPDREAAARALDVARTIGE</sequence>
<dbReference type="OrthoDB" id="7822595at2"/>
<accession>A0A419A6G6</accession>
<dbReference type="GO" id="GO:0055085">
    <property type="term" value="P:transmembrane transport"/>
    <property type="evidence" value="ECO:0007669"/>
    <property type="project" value="InterPro"/>
</dbReference>
<evidence type="ECO:0000313" key="6">
    <source>
        <dbReference type="Proteomes" id="UP000283587"/>
    </source>
</evidence>
<reference evidence="6" key="1">
    <citation type="submission" date="2018-09" db="EMBL/GenBank/DDBJ databases">
        <title>Paracoccus onubensis nov. sp. a moderate halophilic bacterium isolated from Gruta de las Maravillas (Aracena, Spain).</title>
        <authorList>
            <person name="Jurado V."/>
            <person name="Gutierrez-Patricio S."/>
            <person name="Gonzalez-Pimentel J.L."/>
            <person name="Miller A.Z."/>
            <person name="Laiz L."/>
            <person name="Saiz-Jimenez C."/>
        </authorList>
    </citation>
    <scope>NUCLEOTIDE SEQUENCE [LARGE SCALE GENOMIC DNA]</scope>
    <source>
        <strain evidence="6">DSM 26381</strain>
    </source>
</reference>
<evidence type="ECO:0000256" key="1">
    <source>
        <dbReference type="ARBA" id="ARBA00004418"/>
    </source>
</evidence>
<dbReference type="PANTHER" id="PTHR33376">
    <property type="match status" value="1"/>
</dbReference>
<name>A0A419A6G6_9RHOB</name>
<dbReference type="Proteomes" id="UP000283587">
    <property type="component" value="Unassembled WGS sequence"/>
</dbReference>
<feature type="signal peptide" evidence="4">
    <location>
        <begin position="1"/>
        <end position="23"/>
    </location>
</feature>
<proteinExistence type="predicted"/>
<dbReference type="PANTHER" id="PTHR33376:SF15">
    <property type="entry name" value="BLL6794 PROTEIN"/>
    <property type="match status" value="1"/>
</dbReference>
<organism evidence="5 6">
    <name type="scientific">Paracoccus siganidrum</name>
    <dbReference type="NCBI Taxonomy" id="1276757"/>
    <lineage>
        <taxon>Bacteria</taxon>
        <taxon>Pseudomonadati</taxon>
        <taxon>Pseudomonadota</taxon>
        <taxon>Alphaproteobacteria</taxon>
        <taxon>Rhodobacterales</taxon>
        <taxon>Paracoccaceae</taxon>
        <taxon>Paracoccus</taxon>
    </lineage>
</organism>
<feature type="chain" id="PRO_5019437390" evidence="4">
    <location>
        <begin position="24"/>
        <end position="331"/>
    </location>
</feature>
<evidence type="ECO:0000256" key="4">
    <source>
        <dbReference type="SAM" id="SignalP"/>
    </source>
</evidence>
<keyword evidence="2 4" id="KW-0732">Signal</keyword>
<evidence type="ECO:0000313" key="5">
    <source>
        <dbReference type="EMBL" id="RJL14835.1"/>
    </source>
</evidence>
<evidence type="ECO:0000256" key="2">
    <source>
        <dbReference type="ARBA" id="ARBA00022729"/>
    </source>
</evidence>